<dbReference type="SUPFAM" id="SSF56300">
    <property type="entry name" value="Metallo-dependent phosphatases"/>
    <property type="match status" value="1"/>
</dbReference>
<feature type="domain" description="Calcineurin-like phosphoesterase" evidence="1">
    <location>
        <begin position="25"/>
        <end position="196"/>
    </location>
</feature>
<gene>
    <name evidence="2" type="ORF">TP2_11930</name>
</gene>
<proteinExistence type="predicted"/>
<organism evidence="2 3">
    <name type="scientific">Thioclava pacifica DSM 10166</name>
    <dbReference type="NCBI Taxonomy" id="1353537"/>
    <lineage>
        <taxon>Bacteria</taxon>
        <taxon>Pseudomonadati</taxon>
        <taxon>Pseudomonadota</taxon>
        <taxon>Alphaproteobacteria</taxon>
        <taxon>Rhodobacterales</taxon>
        <taxon>Paracoccaceae</taxon>
        <taxon>Thioclava</taxon>
    </lineage>
</organism>
<evidence type="ECO:0000313" key="2">
    <source>
        <dbReference type="EMBL" id="KEO51598.1"/>
    </source>
</evidence>
<protein>
    <recommendedName>
        <fullName evidence="1">Calcineurin-like phosphoesterase domain-containing protein</fullName>
    </recommendedName>
</protein>
<dbReference type="GO" id="GO:0008803">
    <property type="term" value="F:bis(5'-nucleosyl)-tetraphosphatase (symmetrical) activity"/>
    <property type="evidence" value="ECO:0007669"/>
    <property type="project" value="TreeGrafter"/>
</dbReference>
<dbReference type="InterPro" id="IPR050126">
    <property type="entry name" value="Ap4A_hydrolase"/>
</dbReference>
<sequence>MLRSLLSRLSKSDAAPDGFPRPEAPICLIGDIHGRADLLGAMFERIGAEPEAGRARVVTLGDMIDRGPDSARVLAMLQAAQMANPARMVCLMGNHERMLLNFLISPDRNTVRWLNVGGDATLRSFGLTPPDPDRPDPDALDALRMDLAQAIGPDLLAWLDARPAMWREGQIAATHAGADPYHPLERQSADALLWGHPRFVSAPRRDGVWIAYGHWVVERPFAEAGRIALDTGACETGVLSAAWIDRKGLRFLQVQG</sequence>
<dbReference type="PRINTS" id="PR00114">
    <property type="entry name" value="STPHPHTASE"/>
</dbReference>
<dbReference type="AlphaFoldDB" id="A0A074J7R3"/>
<dbReference type="GO" id="GO:0016791">
    <property type="term" value="F:phosphatase activity"/>
    <property type="evidence" value="ECO:0007669"/>
    <property type="project" value="TreeGrafter"/>
</dbReference>
<reference evidence="2 3" key="1">
    <citation type="submission" date="2013-07" db="EMBL/GenBank/DDBJ databases">
        <title>Thioclava pacifica DSM 10166 Genome Sequencing.</title>
        <authorList>
            <person name="Lai Q."/>
            <person name="Shao Z."/>
        </authorList>
    </citation>
    <scope>NUCLEOTIDE SEQUENCE [LARGE SCALE GENOMIC DNA]</scope>
    <source>
        <strain evidence="2 3">DSM 10166</strain>
    </source>
</reference>
<dbReference type="Pfam" id="PF00149">
    <property type="entry name" value="Metallophos"/>
    <property type="match status" value="1"/>
</dbReference>
<dbReference type="STRING" id="1353537.TP2_11930"/>
<evidence type="ECO:0000259" key="1">
    <source>
        <dbReference type="Pfam" id="PF00149"/>
    </source>
</evidence>
<keyword evidence="3" id="KW-1185">Reference proteome</keyword>
<dbReference type="InterPro" id="IPR029052">
    <property type="entry name" value="Metallo-depent_PP-like"/>
</dbReference>
<dbReference type="GO" id="GO:0110154">
    <property type="term" value="P:RNA decapping"/>
    <property type="evidence" value="ECO:0007669"/>
    <property type="project" value="TreeGrafter"/>
</dbReference>
<comment type="caution">
    <text evidence="2">The sequence shown here is derived from an EMBL/GenBank/DDBJ whole genome shotgun (WGS) entry which is preliminary data.</text>
</comment>
<name>A0A074J7R3_9RHOB</name>
<dbReference type="PANTHER" id="PTHR42850">
    <property type="entry name" value="METALLOPHOSPHOESTERASE"/>
    <property type="match status" value="1"/>
</dbReference>
<dbReference type="eggNOG" id="COG0639">
    <property type="taxonomic scope" value="Bacteria"/>
</dbReference>
<dbReference type="CDD" id="cd00144">
    <property type="entry name" value="MPP_PPP_family"/>
    <property type="match status" value="1"/>
</dbReference>
<dbReference type="GO" id="GO:0005737">
    <property type="term" value="C:cytoplasm"/>
    <property type="evidence" value="ECO:0007669"/>
    <property type="project" value="TreeGrafter"/>
</dbReference>
<accession>A0A074J7R3</accession>
<dbReference type="Proteomes" id="UP000027432">
    <property type="component" value="Unassembled WGS sequence"/>
</dbReference>
<dbReference type="InterPro" id="IPR006186">
    <property type="entry name" value="Ser/Thr-sp_prot-phosphatase"/>
</dbReference>
<evidence type="ECO:0000313" key="3">
    <source>
        <dbReference type="Proteomes" id="UP000027432"/>
    </source>
</evidence>
<dbReference type="RefSeq" id="WP_038079046.1">
    <property type="nucleotide sequence ID" value="NZ_AUND01000038.1"/>
</dbReference>
<dbReference type="EMBL" id="AUND01000038">
    <property type="protein sequence ID" value="KEO51598.1"/>
    <property type="molecule type" value="Genomic_DNA"/>
</dbReference>
<dbReference type="Gene3D" id="3.60.21.10">
    <property type="match status" value="1"/>
</dbReference>
<dbReference type="OrthoDB" id="9807890at2"/>
<dbReference type="InterPro" id="IPR004843">
    <property type="entry name" value="Calcineurin-like_PHP"/>
</dbReference>
<dbReference type="PANTHER" id="PTHR42850:SF4">
    <property type="entry name" value="ZINC-DEPENDENT ENDOPOLYPHOSPHATASE"/>
    <property type="match status" value="1"/>
</dbReference>